<evidence type="ECO:0000256" key="2">
    <source>
        <dbReference type="ARBA" id="ARBA00004718"/>
    </source>
</evidence>
<evidence type="ECO:0000256" key="1">
    <source>
        <dbReference type="ARBA" id="ARBA00004123"/>
    </source>
</evidence>
<proteinExistence type="inferred from homology"/>
<dbReference type="EMBL" id="JAPFFF010000007">
    <property type="protein sequence ID" value="KAK8886382.1"/>
    <property type="molecule type" value="Genomic_DNA"/>
</dbReference>
<feature type="domain" description="THIF-type NAD/FAD binding fold" evidence="7">
    <location>
        <begin position="13"/>
        <end position="149"/>
    </location>
</feature>
<comment type="caution">
    <text evidence="9">The sequence shown here is derived from an EMBL/GenBank/DDBJ whole genome shotgun (WGS) entry which is preliminary data.</text>
</comment>
<accession>A0ABR2K7A6</accession>
<comment type="similarity">
    <text evidence="3">Belongs to the ubiquitin-activating E1 family.</text>
</comment>
<evidence type="ECO:0000313" key="10">
    <source>
        <dbReference type="Proteomes" id="UP001470230"/>
    </source>
</evidence>
<keyword evidence="4" id="KW-0833">Ubl conjugation pathway</keyword>
<dbReference type="SUPFAM" id="SSF69572">
    <property type="entry name" value="Activating enzymes of the ubiquitin-like proteins"/>
    <property type="match status" value="1"/>
</dbReference>
<evidence type="ECO:0000259" key="7">
    <source>
        <dbReference type="Pfam" id="PF00899"/>
    </source>
</evidence>
<dbReference type="Gene3D" id="2.40.30.180">
    <property type="entry name" value="Ubiquitin-activating enzyme E1, FCCH domain"/>
    <property type="match status" value="1"/>
</dbReference>
<dbReference type="Gene3D" id="3.50.50.80">
    <property type="entry name" value="Ubiquitin-activating enzyme E1, inactive adenylation domain, subdomain 1"/>
    <property type="match status" value="1"/>
</dbReference>
<feature type="domain" description="Ubiquitin-activating enzyme E1 FCCH" evidence="8">
    <location>
        <begin position="189"/>
        <end position="251"/>
    </location>
</feature>
<protein>
    <recommendedName>
        <fullName evidence="6">Ubiquitin-like 1-activating enzyme E1A</fullName>
    </recommendedName>
</protein>
<comment type="pathway">
    <text evidence="2">Protein modification; protein sumoylation.</text>
</comment>
<evidence type="ECO:0000256" key="4">
    <source>
        <dbReference type="ARBA" id="ARBA00022786"/>
    </source>
</evidence>
<dbReference type="InterPro" id="IPR000594">
    <property type="entry name" value="ThiF_NAD_FAD-bd"/>
</dbReference>
<dbReference type="InterPro" id="IPR032418">
    <property type="entry name" value="E1_FCCH"/>
</dbReference>
<keyword evidence="5" id="KW-0539">Nucleus</keyword>
<evidence type="ECO:0000256" key="6">
    <source>
        <dbReference type="ARBA" id="ARBA00044354"/>
    </source>
</evidence>
<keyword evidence="10" id="KW-1185">Reference proteome</keyword>
<sequence length="271" mass="30566">MSNDVKYDPNRFDRQIFALGNKAMEKITSSSVLISGLGGVGLEIAKNIILSGVKSITLHDTEKMTINDLSSHFYADKDSIGQNRAFASKSKLSELWDMANIQDLIKDSKFDCIVITTPRPYSQILSISEFCHENSIAFILAMTRGVFGFIFNDFGDNFIVNDPNLDDPSPFLIESVSYDETTHKCTFIVNEEDLRLATGDLVKFNKIKGMPELNEKEFKVYFNNIHSFSIDYTPESPISDNYLISGYVIQVTQPETIHFKKLADSLKNIIL</sequence>
<dbReference type="Gene3D" id="3.40.50.12550">
    <property type="entry name" value="Ubiquitin-activating enzyme E1, inactive adenylation domain, subdomain 2"/>
    <property type="match status" value="1"/>
</dbReference>
<dbReference type="InterPro" id="IPR045886">
    <property type="entry name" value="ThiF/MoeB/HesA"/>
</dbReference>
<dbReference type="Proteomes" id="UP001470230">
    <property type="component" value="Unassembled WGS sequence"/>
</dbReference>
<dbReference type="InterPro" id="IPR035985">
    <property type="entry name" value="Ubiquitin-activating_enz"/>
</dbReference>
<dbReference type="PRINTS" id="PR01849">
    <property type="entry name" value="UBIQUITINACT"/>
</dbReference>
<comment type="subcellular location">
    <subcellularLocation>
        <location evidence="1">Nucleus</location>
    </subcellularLocation>
</comment>
<dbReference type="Pfam" id="PF16190">
    <property type="entry name" value="E1_FCCH"/>
    <property type="match status" value="1"/>
</dbReference>
<dbReference type="InterPro" id="IPR042302">
    <property type="entry name" value="E1_FCCH_sf"/>
</dbReference>
<dbReference type="Pfam" id="PF00899">
    <property type="entry name" value="ThiF"/>
    <property type="match status" value="1"/>
</dbReference>
<gene>
    <name evidence="9" type="ORF">M9Y10_041845</name>
</gene>
<evidence type="ECO:0000256" key="5">
    <source>
        <dbReference type="ARBA" id="ARBA00023242"/>
    </source>
</evidence>
<name>A0ABR2K7A6_9EUKA</name>
<dbReference type="InterPro" id="IPR042449">
    <property type="entry name" value="Ub-E1_IAD_1"/>
</dbReference>
<dbReference type="PANTHER" id="PTHR10953:SF162">
    <property type="entry name" value="SUMO-ACTIVATING ENZYME SUBUNIT 1"/>
    <property type="match status" value="1"/>
</dbReference>
<dbReference type="InterPro" id="IPR000011">
    <property type="entry name" value="UBQ/SUMO-activ_enz_E1-like"/>
</dbReference>
<dbReference type="PANTHER" id="PTHR10953">
    <property type="entry name" value="UBIQUITIN-ACTIVATING ENZYME E1"/>
    <property type="match status" value="1"/>
</dbReference>
<evidence type="ECO:0000259" key="8">
    <source>
        <dbReference type="Pfam" id="PF16190"/>
    </source>
</evidence>
<evidence type="ECO:0000256" key="3">
    <source>
        <dbReference type="ARBA" id="ARBA00005673"/>
    </source>
</evidence>
<organism evidence="9 10">
    <name type="scientific">Tritrichomonas musculus</name>
    <dbReference type="NCBI Taxonomy" id="1915356"/>
    <lineage>
        <taxon>Eukaryota</taxon>
        <taxon>Metamonada</taxon>
        <taxon>Parabasalia</taxon>
        <taxon>Tritrichomonadida</taxon>
        <taxon>Tritrichomonadidae</taxon>
        <taxon>Tritrichomonas</taxon>
    </lineage>
</organism>
<reference evidence="9 10" key="1">
    <citation type="submission" date="2024-04" db="EMBL/GenBank/DDBJ databases">
        <title>Tritrichomonas musculus Genome.</title>
        <authorList>
            <person name="Alves-Ferreira E."/>
            <person name="Grigg M."/>
            <person name="Lorenzi H."/>
            <person name="Galac M."/>
        </authorList>
    </citation>
    <scope>NUCLEOTIDE SEQUENCE [LARGE SCALE GENOMIC DNA]</scope>
    <source>
        <strain evidence="9 10">EAF2021</strain>
    </source>
</reference>
<evidence type="ECO:0000313" key="9">
    <source>
        <dbReference type="EMBL" id="KAK8886382.1"/>
    </source>
</evidence>